<proteinExistence type="predicted"/>
<sequence length="158" mass="17993">MKFFVTILAILVFIAIGWYSLPADFREKAMAFIGIAGRRDRQEIRQFVEDAILPEDPKERRAVLIGELKKNIEEIKTVTVSSKKINPPKNQGILSVAGQKTNTVPDELIKKSESIVKELENANFDIPIREKIIERVLEFVLPSKNTDESVVCKIEKKQ</sequence>
<protein>
    <submittedName>
        <fullName evidence="1">Uncharacterized protein</fullName>
    </submittedName>
</protein>
<organism evidence="1 2">
    <name type="scientific">Candidatus Sungiibacteriota bacterium</name>
    <dbReference type="NCBI Taxonomy" id="2750080"/>
    <lineage>
        <taxon>Bacteria</taxon>
        <taxon>Candidatus Sungiibacteriota</taxon>
    </lineage>
</organism>
<accession>A0A7T5RKA3</accession>
<dbReference type="EMBL" id="CP066690">
    <property type="protein sequence ID" value="QQG45727.1"/>
    <property type="molecule type" value="Genomic_DNA"/>
</dbReference>
<gene>
    <name evidence="1" type="ORF">HYW89_02305</name>
</gene>
<dbReference type="AlphaFoldDB" id="A0A7T5RKA3"/>
<dbReference type="Proteomes" id="UP000595618">
    <property type="component" value="Chromosome"/>
</dbReference>
<evidence type="ECO:0000313" key="2">
    <source>
        <dbReference type="Proteomes" id="UP000595618"/>
    </source>
</evidence>
<reference evidence="1 2" key="1">
    <citation type="submission" date="2020-07" db="EMBL/GenBank/DDBJ databases">
        <title>Huge and variable diversity of episymbiotic CPR bacteria and DPANN archaea in groundwater ecosystems.</title>
        <authorList>
            <person name="He C.Y."/>
            <person name="Keren R."/>
            <person name="Whittaker M."/>
            <person name="Farag I.F."/>
            <person name="Doudna J."/>
            <person name="Cate J.H.D."/>
            <person name="Banfield J.F."/>
        </authorList>
    </citation>
    <scope>NUCLEOTIDE SEQUENCE [LARGE SCALE GENOMIC DNA]</scope>
    <source>
        <strain evidence="1">NC_groundwater_541_Ag_S-0.1um_46_50</strain>
    </source>
</reference>
<name>A0A7T5RKA3_9BACT</name>
<evidence type="ECO:0000313" key="1">
    <source>
        <dbReference type="EMBL" id="QQG45727.1"/>
    </source>
</evidence>